<evidence type="ECO:0000313" key="1">
    <source>
        <dbReference type="EMBL" id="MPY47190.1"/>
    </source>
</evidence>
<evidence type="ECO:0000313" key="2">
    <source>
        <dbReference type="EMBL" id="MPY47329.1"/>
    </source>
</evidence>
<sequence>MAPFSPTINLVCSVLLTMGEAWVELPVAREIWEEDGPVRDMLTDKVRSELAAVVLKETGLQLDDAFLATLPVTVQDPDVGPAGAPSRAAECAVVCVGGPRDGTRLKLDRAHPGLAVQLPLEEPLSALFEAAAGKVAPIRRALYVPIVEGGRCSRADDGAWRFRWDGDC</sequence>
<dbReference type="EMBL" id="VMNX01000001">
    <property type="protein sequence ID" value="MPY47329.1"/>
    <property type="molecule type" value="Genomic_DNA"/>
</dbReference>
<dbReference type="EMBL" id="VMNX01000001">
    <property type="protein sequence ID" value="MPY47190.1"/>
    <property type="molecule type" value="Genomic_DNA"/>
</dbReference>
<reference evidence="1 3" key="1">
    <citation type="submission" date="2019-09" db="EMBL/GenBank/DDBJ databases">
        <authorList>
            <person name="Duangmal K."/>
            <person name="Teo W.F.A."/>
            <person name="Lipun K."/>
        </authorList>
    </citation>
    <scope>NUCLEOTIDE SEQUENCE [LARGE SCALE GENOMIC DNA]</scope>
    <source>
        <strain evidence="1 3">K1PN6</strain>
    </source>
</reference>
<organism evidence="1 3">
    <name type="scientific">Streptomyces acidicola</name>
    <dbReference type="NCBI Taxonomy" id="2596892"/>
    <lineage>
        <taxon>Bacteria</taxon>
        <taxon>Bacillati</taxon>
        <taxon>Actinomycetota</taxon>
        <taxon>Actinomycetes</taxon>
        <taxon>Kitasatosporales</taxon>
        <taxon>Streptomycetaceae</taxon>
        <taxon>Streptomyces</taxon>
    </lineage>
</organism>
<keyword evidence="3" id="KW-1185">Reference proteome</keyword>
<proteinExistence type="predicted"/>
<gene>
    <name evidence="1" type="ORF">FPZ41_00755</name>
    <name evidence="2" type="ORF">FPZ41_01460</name>
</gene>
<evidence type="ECO:0000313" key="3">
    <source>
        <dbReference type="Proteomes" id="UP000373149"/>
    </source>
</evidence>
<accession>A0A5N8WI91</accession>
<name>A0A5N8WI91_9ACTN</name>
<dbReference type="Proteomes" id="UP000373149">
    <property type="component" value="Unassembled WGS sequence"/>
</dbReference>
<dbReference type="RefSeq" id="WP_152858065.1">
    <property type="nucleotide sequence ID" value="NZ_VMNX01000001.1"/>
</dbReference>
<dbReference type="AlphaFoldDB" id="A0A5N8WI91"/>
<protein>
    <submittedName>
        <fullName evidence="1">Uncharacterized protein</fullName>
    </submittedName>
</protein>
<comment type="caution">
    <text evidence="1">The sequence shown here is derived from an EMBL/GenBank/DDBJ whole genome shotgun (WGS) entry which is preliminary data.</text>
</comment>